<dbReference type="Gene3D" id="3.40.1190.20">
    <property type="match status" value="1"/>
</dbReference>
<dbReference type="EC" id="2.7.1.35" evidence="2"/>
<dbReference type="GO" id="GO:0008972">
    <property type="term" value="F:phosphomethylpyrimidine kinase activity"/>
    <property type="evidence" value="ECO:0007669"/>
    <property type="project" value="InterPro"/>
</dbReference>
<evidence type="ECO:0000256" key="7">
    <source>
        <dbReference type="ARBA" id="ARBA00022840"/>
    </source>
</evidence>
<keyword evidence="16" id="KW-1185">Reference proteome</keyword>
<evidence type="ECO:0000313" key="15">
    <source>
        <dbReference type="EMBL" id="SLM86570.1"/>
    </source>
</evidence>
<evidence type="ECO:0000256" key="1">
    <source>
        <dbReference type="ARBA" id="ARBA00009879"/>
    </source>
</evidence>
<dbReference type="GO" id="GO:0005524">
    <property type="term" value="F:ATP binding"/>
    <property type="evidence" value="ECO:0007669"/>
    <property type="project" value="UniProtKB-KW"/>
</dbReference>
<evidence type="ECO:0000256" key="8">
    <source>
        <dbReference type="ARBA" id="ARBA00022842"/>
    </source>
</evidence>
<protein>
    <recommendedName>
        <fullName evidence="2">pyridoxal kinase</fullName>
        <ecNumber evidence="2">2.7.1.35</ecNumber>
    </recommendedName>
    <alternativeName>
        <fullName evidence="10">PN/PL/PM kinase</fullName>
    </alternativeName>
    <alternativeName>
        <fullName evidence="11">Pyridoxal kinase</fullName>
    </alternativeName>
    <alternativeName>
        <fullName evidence="9">Pyridoxamine kinase</fullName>
    </alternativeName>
    <alternativeName>
        <fullName evidence="12">Vitamin B6 kinase</fullName>
    </alternativeName>
</protein>
<evidence type="ECO:0000256" key="10">
    <source>
        <dbReference type="ARBA" id="ARBA00042348"/>
    </source>
</evidence>
<gene>
    <name evidence="15" type="ORF">FM121_10785</name>
</gene>
<dbReference type="RefSeq" id="WP_086952193.1">
    <property type="nucleotide sequence ID" value="NZ_FWFD01000015.1"/>
</dbReference>
<dbReference type="CDD" id="cd01169">
    <property type="entry name" value="HMPP_kinase"/>
    <property type="match status" value="1"/>
</dbReference>
<evidence type="ECO:0000256" key="13">
    <source>
        <dbReference type="ARBA" id="ARBA00049293"/>
    </source>
</evidence>
<sequence>MVEKVLTIAGSDAGGGAGIQADLKTFEEYGTFGISTITSILTVDPTTRVPDIYPVAIDVVEKQLITAFSGGELSAVKIGLLGSLEVINLIENQLTSLTQKHLVLDPVMAVKTNNDVLQPELVNEMIERLIPLADIVTPNLVEAQILSGLSVIETEEHLKEAALKIYNLGAKSVVIKGGSRFPSETATDLFYDGTNFHFIHKPKIITKTNHGAGCSFAAAITAGLAKGLSLYEAVSLAKKYVARAIYEGIFLNEHTGYVWHGAYQQAENRMTKGEYINEQ</sequence>
<dbReference type="GO" id="GO:0008478">
    <property type="term" value="F:pyridoxal kinase activity"/>
    <property type="evidence" value="ECO:0007669"/>
    <property type="project" value="UniProtKB-EC"/>
</dbReference>
<comment type="catalytic activity">
    <reaction evidence="13">
        <text>pyridoxal + ATP = pyridoxal 5'-phosphate + ADP + H(+)</text>
        <dbReference type="Rhea" id="RHEA:10224"/>
        <dbReference type="ChEBI" id="CHEBI:15378"/>
        <dbReference type="ChEBI" id="CHEBI:17310"/>
        <dbReference type="ChEBI" id="CHEBI:30616"/>
        <dbReference type="ChEBI" id="CHEBI:456216"/>
        <dbReference type="ChEBI" id="CHEBI:597326"/>
        <dbReference type="EC" id="2.7.1.35"/>
    </reaction>
</comment>
<keyword evidence="3 15" id="KW-0808">Transferase</keyword>
<dbReference type="PANTHER" id="PTHR20858:SF19">
    <property type="entry name" value="PYRIDOXINE KINASE"/>
    <property type="match status" value="1"/>
</dbReference>
<name>A0A1X6WQK9_9ENTE</name>
<dbReference type="SUPFAM" id="SSF53613">
    <property type="entry name" value="Ribokinase-like"/>
    <property type="match status" value="1"/>
</dbReference>
<dbReference type="AlphaFoldDB" id="A0A1X6WQK9"/>
<proteinExistence type="inferred from homology"/>
<dbReference type="NCBIfam" id="TIGR00097">
    <property type="entry name" value="HMP-P_kinase"/>
    <property type="match status" value="1"/>
</dbReference>
<comment type="similarity">
    <text evidence="1">Belongs to the ThiD family.</text>
</comment>
<keyword evidence="5" id="KW-0547">Nucleotide-binding</keyword>
<keyword evidence="6 15" id="KW-0418">Kinase</keyword>
<dbReference type="EMBL" id="FWFD01000015">
    <property type="protein sequence ID" value="SLM86570.1"/>
    <property type="molecule type" value="Genomic_DNA"/>
</dbReference>
<dbReference type="GO" id="GO:0008902">
    <property type="term" value="F:hydroxymethylpyrimidine kinase activity"/>
    <property type="evidence" value="ECO:0007669"/>
    <property type="project" value="TreeGrafter"/>
</dbReference>
<evidence type="ECO:0000256" key="6">
    <source>
        <dbReference type="ARBA" id="ARBA00022777"/>
    </source>
</evidence>
<keyword evidence="7" id="KW-0067">ATP-binding</keyword>
<evidence type="ECO:0000256" key="12">
    <source>
        <dbReference type="ARBA" id="ARBA00042531"/>
    </source>
</evidence>
<evidence type="ECO:0000256" key="4">
    <source>
        <dbReference type="ARBA" id="ARBA00022723"/>
    </source>
</evidence>
<keyword evidence="4" id="KW-0479">Metal-binding</keyword>
<dbReference type="GO" id="GO:0046872">
    <property type="term" value="F:metal ion binding"/>
    <property type="evidence" value="ECO:0007669"/>
    <property type="project" value="UniProtKB-KW"/>
</dbReference>
<evidence type="ECO:0000259" key="14">
    <source>
        <dbReference type="Pfam" id="PF08543"/>
    </source>
</evidence>
<evidence type="ECO:0000256" key="3">
    <source>
        <dbReference type="ARBA" id="ARBA00022679"/>
    </source>
</evidence>
<feature type="domain" description="Pyridoxamine kinase/Phosphomethylpyrimidine kinase" evidence="14">
    <location>
        <begin position="12"/>
        <end position="258"/>
    </location>
</feature>
<dbReference type="InterPro" id="IPR004399">
    <property type="entry name" value="HMP/HMP-P_kinase_dom"/>
</dbReference>
<accession>A0A1X6WQK9</accession>
<dbReference type="Pfam" id="PF08543">
    <property type="entry name" value="Phos_pyr_kin"/>
    <property type="match status" value="1"/>
</dbReference>
<dbReference type="InterPro" id="IPR029056">
    <property type="entry name" value="Ribokinase-like"/>
</dbReference>
<dbReference type="FunFam" id="3.40.1190.20:FF:000003">
    <property type="entry name" value="Phosphomethylpyrimidine kinase ThiD"/>
    <property type="match status" value="1"/>
</dbReference>
<organism evidence="15 16">
    <name type="scientific">Vagococcus fluvialis bH819</name>
    <dbReference type="NCBI Taxonomy" id="1255619"/>
    <lineage>
        <taxon>Bacteria</taxon>
        <taxon>Bacillati</taxon>
        <taxon>Bacillota</taxon>
        <taxon>Bacilli</taxon>
        <taxon>Lactobacillales</taxon>
        <taxon>Enterococcaceae</taxon>
        <taxon>Vagococcus</taxon>
    </lineage>
</organism>
<dbReference type="GO" id="GO:0009228">
    <property type="term" value="P:thiamine biosynthetic process"/>
    <property type="evidence" value="ECO:0007669"/>
    <property type="project" value="InterPro"/>
</dbReference>
<evidence type="ECO:0000256" key="2">
    <source>
        <dbReference type="ARBA" id="ARBA00012104"/>
    </source>
</evidence>
<dbReference type="InterPro" id="IPR013749">
    <property type="entry name" value="PM/HMP-P_kinase-1"/>
</dbReference>
<evidence type="ECO:0000256" key="9">
    <source>
        <dbReference type="ARBA" id="ARBA00042307"/>
    </source>
</evidence>
<dbReference type="GO" id="GO:0005829">
    <property type="term" value="C:cytosol"/>
    <property type="evidence" value="ECO:0007669"/>
    <property type="project" value="TreeGrafter"/>
</dbReference>
<evidence type="ECO:0000256" key="5">
    <source>
        <dbReference type="ARBA" id="ARBA00022741"/>
    </source>
</evidence>
<evidence type="ECO:0000313" key="16">
    <source>
        <dbReference type="Proteomes" id="UP000195918"/>
    </source>
</evidence>
<dbReference type="Proteomes" id="UP000195918">
    <property type="component" value="Unassembled WGS sequence"/>
</dbReference>
<reference evidence="16" key="1">
    <citation type="submission" date="2017-02" db="EMBL/GenBank/DDBJ databases">
        <authorList>
            <person name="Dridi B."/>
        </authorList>
    </citation>
    <scope>NUCLEOTIDE SEQUENCE [LARGE SCALE GENOMIC DNA]</scope>
    <source>
        <strain evidence="16">bH819</strain>
    </source>
</reference>
<dbReference type="PANTHER" id="PTHR20858">
    <property type="entry name" value="PHOSPHOMETHYLPYRIMIDINE KINASE"/>
    <property type="match status" value="1"/>
</dbReference>
<evidence type="ECO:0000256" key="11">
    <source>
        <dbReference type="ARBA" id="ARBA00042396"/>
    </source>
</evidence>
<dbReference type="OrthoDB" id="9810880at2"/>
<keyword evidence="8" id="KW-0460">Magnesium</keyword>